<dbReference type="AlphaFoldDB" id="A0A839GI11"/>
<comment type="caution">
    <text evidence="1">The sequence shown here is derived from an EMBL/GenBank/DDBJ whole genome shotgun (WGS) entry which is preliminary data.</text>
</comment>
<organism evidence="1 2">
    <name type="scientific">Rufibacter quisquiliarum</name>
    <dbReference type="NCBI Taxonomy" id="1549639"/>
    <lineage>
        <taxon>Bacteria</taxon>
        <taxon>Pseudomonadati</taxon>
        <taxon>Bacteroidota</taxon>
        <taxon>Cytophagia</taxon>
        <taxon>Cytophagales</taxon>
        <taxon>Hymenobacteraceae</taxon>
        <taxon>Rufibacter</taxon>
    </lineage>
</organism>
<evidence type="ECO:0000313" key="2">
    <source>
        <dbReference type="Proteomes" id="UP000563094"/>
    </source>
</evidence>
<reference evidence="1 2" key="1">
    <citation type="submission" date="2020-08" db="EMBL/GenBank/DDBJ databases">
        <title>Genomic Encyclopedia of Type Strains, Phase IV (KMG-IV): sequencing the most valuable type-strain genomes for metagenomic binning, comparative biology and taxonomic classification.</title>
        <authorList>
            <person name="Goeker M."/>
        </authorList>
    </citation>
    <scope>NUCLEOTIDE SEQUENCE [LARGE SCALE GENOMIC DNA]</scope>
    <source>
        <strain evidence="1 2">DSM 29854</strain>
    </source>
</reference>
<dbReference type="RefSeq" id="WP_182513531.1">
    <property type="nucleotide sequence ID" value="NZ_JACJIQ010000012.1"/>
</dbReference>
<dbReference type="Proteomes" id="UP000563094">
    <property type="component" value="Unassembled WGS sequence"/>
</dbReference>
<gene>
    <name evidence="1" type="ORF">FHS90_002986</name>
</gene>
<keyword evidence="2" id="KW-1185">Reference proteome</keyword>
<proteinExistence type="predicted"/>
<name>A0A839GI11_9BACT</name>
<protein>
    <submittedName>
        <fullName evidence="1">Uncharacterized protein</fullName>
    </submittedName>
</protein>
<evidence type="ECO:0000313" key="1">
    <source>
        <dbReference type="EMBL" id="MBA9078260.1"/>
    </source>
</evidence>
<accession>A0A839GI11</accession>
<dbReference type="EMBL" id="JACJIQ010000012">
    <property type="protein sequence ID" value="MBA9078260.1"/>
    <property type="molecule type" value="Genomic_DNA"/>
</dbReference>
<sequence>MPTSELSYFTSEKIIELATEKQYDQKALQEFTRFLALTVEEEQQYTYEEEDVVSNVLAFVEKHMQLFEGQRQLGYSANWARAYAENTLVENHKNAVVYAYEASLATHRAQATADLTLYCQLHGKDAHFQRHFDFLVKTDFANPEPTVIAQAAVYSQLYKEQISQGKTDLFANRYADLMALDQYSELGCYAEAAEYERAILKGHNHDFFHALAMGMSEYIANEFPSYQKAAGSKAVDIERNRLQKKYQHLL</sequence>